<evidence type="ECO:0000313" key="1">
    <source>
        <dbReference type="EMBL" id="ABY69552.1"/>
    </source>
</evidence>
<dbReference type="KEGG" id="apj:APJL_0994"/>
<dbReference type="Proteomes" id="UP000008547">
    <property type="component" value="Chromosome"/>
</dbReference>
<evidence type="ECO:0000313" key="2">
    <source>
        <dbReference type="Proteomes" id="UP000008547"/>
    </source>
</evidence>
<gene>
    <name evidence="1" type="ordered locus">APJL_0994</name>
</gene>
<sequence>MLKLDRLFADKRLSSDKTPNETLAKNPEVFSMTDFIFYLIYRTEHLFKNSRL</sequence>
<protein>
    <submittedName>
        <fullName evidence="1">Uncharacterized protein</fullName>
    </submittedName>
</protein>
<dbReference type="AlphaFoldDB" id="B0BPR7"/>
<dbReference type="HOGENOM" id="CLU_3075895_0_0_6"/>
<proteinExistence type="predicted"/>
<accession>B0BPR7</accession>
<reference evidence="1 2" key="1">
    <citation type="journal article" date="2008" name="PLoS ONE">
        <title>Genome biology of Actinobacillus pleuropneumoniae JL03, an isolate of serotype 3 prevalent in China.</title>
        <authorList>
            <person name="Xu Z."/>
            <person name="Zhou Y."/>
            <person name="Li L."/>
            <person name="Zhou R."/>
            <person name="Xiao S."/>
            <person name="Wan Y."/>
            <person name="Zhang S."/>
            <person name="Wang K."/>
            <person name="Li W."/>
            <person name="Li L."/>
            <person name="Jin H."/>
            <person name="Kang M."/>
            <person name="Dalai B."/>
            <person name="Li T."/>
            <person name="Liu L."/>
            <person name="Cheng Y."/>
            <person name="Zhang L."/>
            <person name="Xu T."/>
            <person name="Zheng H."/>
            <person name="Pu S."/>
            <person name="Wang B."/>
            <person name="Gu W."/>
            <person name="Zhang X.L."/>
            <person name="Zhu G.-F."/>
            <person name="Wang S."/>
            <person name="Zhao G.-P."/>
            <person name="Chen H."/>
        </authorList>
    </citation>
    <scope>NUCLEOTIDE SEQUENCE [LARGE SCALE GENOMIC DNA]</scope>
    <source>
        <strain evidence="1 2">JL03</strain>
    </source>
</reference>
<dbReference type="EMBL" id="CP000687">
    <property type="protein sequence ID" value="ABY69552.1"/>
    <property type="molecule type" value="Genomic_DNA"/>
</dbReference>
<organism evidence="1 2">
    <name type="scientific">Actinobacillus pleuropneumoniae serotype 3 (strain JL03)</name>
    <dbReference type="NCBI Taxonomy" id="434271"/>
    <lineage>
        <taxon>Bacteria</taxon>
        <taxon>Pseudomonadati</taxon>
        <taxon>Pseudomonadota</taxon>
        <taxon>Gammaproteobacteria</taxon>
        <taxon>Pasteurellales</taxon>
        <taxon>Pasteurellaceae</taxon>
        <taxon>Actinobacillus</taxon>
    </lineage>
</organism>
<name>B0BPR7_ACTPJ</name>